<accession>A0A0S4QNB4</accession>
<dbReference type="PANTHER" id="PTHR46036:SF12">
    <property type="entry name" value="VOC DOMAIN-CONTAINING PROTEIN"/>
    <property type="match status" value="1"/>
</dbReference>
<evidence type="ECO:0000313" key="2">
    <source>
        <dbReference type="EMBL" id="CUU57173.1"/>
    </source>
</evidence>
<reference evidence="3" key="1">
    <citation type="submission" date="2015-11" db="EMBL/GenBank/DDBJ databases">
        <authorList>
            <person name="Varghese N."/>
        </authorList>
    </citation>
    <scope>NUCLEOTIDE SEQUENCE [LARGE SCALE GENOMIC DNA]</scope>
    <source>
        <strain evidence="3">DSM 45899</strain>
    </source>
</reference>
<name>A0A0S4QNB4_9ACTN</name>
<evidence type="ECO:0000313" key="3">
    <source>
        <dbReference type="Proteomes" id="UP000198802"/>
    </source>
</evidence>
<dbReference type="GO" id="GO:0019243">
    <property type="term" value="P:methylglyoxal catabolic process to D-lactate via S-lactoyl-glutathione"/>
    <property type="evidence" value="ECO:0007669"/>
    <property type="project" value="TreeGrafter"/>
</dbReference>
<dbReference type="GO" id="GO:0005737">
    <property type="term" value="C:cytoplasm"/>
    <property type="evidence" value="ECO:0007669"/>
    <property type="project" value="TreeGrafter"/>
</dbReference>
<dbReference type="InterPro" id="IPR029068">
    <property type="entry name" value="Glyas_Bleomycin-R_OHBP_Dase"/>
</dbReference>
<feature type="domain" description="VOC" evidence="1">
    <location>
        <begin position="4"/>
        <end position="124"/>
    </location>
</feature>
<protein>
    <recommendedName>
        <fullName evidence="1">VOC domain-containing protein</fullName>
    </recommendedName>
</protein>
<dbReference type="SUPFAM" id="SSF54593">
    <property type="entry name" value="Glyoxalase/Bleomycin resistance protein/Dihydroxybiphenyl dioxygenase"/>
    <property type="match status" value="2"/>
</dbReference>
<dbReference type="PROSITE" id="PS51819">
    <property type="entry name" value="VOC"/>
    <property type="match status" value="2"/>
</dbReference>
<dbReference type="Gene3D" id="3.10.180.10">
    <property type="entry name" value="2,3-Dihydroxybiphenyl 1,2-Dioxygenase, domain 1"/>
    <property type="match status" value="2"/>
</dbReference>
<dbReference type="RefSeq" id="WP_091278276.1">
    <property type="nucleotide sequence ID" value="NZ_FAOZ01000011.1"/>
</dbReference>
<dbReference type="InterPro" id="IPR037523">
    <property type="entry name" value="VOC_core"/>
</dbReference>
<dbReference type="EMBL" id="FAOZ01000011">
    <property type="protein sequence ID" value="CUU57173.1"/>
    <property type="molecule type" value="Genomic_DNA"/>
</dbReference>
<evidence type="ECO:0000259" key="1">
    <source>
        <dbReference type="PROSITE" id="PS51819"/>
    </source>
</evidence>
<dbReference type="AlphaFoldDB" id="A0A0S4QNB4"/>
<sequence length="258" mass="28465">MSTWVGQYCLNVEDLERSVAWWSAIGLRNTSRTEIPDAFEAIMQNPATGGLFQIAQQKAQQGPVALGTALWKLYVNTPDIAGTFKRAVAAGAEVVTEPERTERWPVTIAFVRDPDGRLVEFVERHPWPEGSPADEPWLGQYCINVPDLDAAVAFHEKLGLTCTSRTDVPEALEAIVEAPGRGGLIQLAQQKDGVPIEHGNGFWKRYLNTDDCEGLYRTALAAGGEAVMEPTRLDRWPTIIAFFTDPAGYLVELVQKLN</sequence>
<dbReference type="Pfam" id="PF00903">
    <property type="entry name" value="Glyoxalase"/>
    <property type="match status" value="2"/>
</dbReference>
<gene>
    <name evidence="2" type="ORF">Ga0074812_1119</name>
</gene>
<feature type="domain" description="VOC" evidence="1">
    <location>
        <begin position="137"/>
        <end position="256"/>
    </location>
</feature>
<dbReference type="GO" id="GO:0004462">
    <property type="term" value="F:lactoylglutathione lyase activity"/>
    <property type="evidence" value="ECO:0007669"/>
    <property type="project" value="TreeGrafter"/>
</dbReference>
<proteinExistence type="predicted"/>
<dbReference type="PANTHER" id="PTHR46036">
    <property type="entry name" value="LACTOYLGLUTATHIONE LYASE"/>
    <property type="match status" value="1"/>
</dbReference>
<dbReference type="Proteomes" id="UP000198802">
    <property type="component" value="Unassembled WGS sequence"/>
</dbReference>
<dbReference type="InterPro" id="IPR004360">
    <property type="entry name" value="Glyas_Fos-R_dOase_dom"/>
</dbReference>
<organism evidence="2 3">
    <name type="scientific">Parafrankia irregularis</name>
    <dbReference type="NCBI Taxonomy" id="795642"/>
    <lineage>
        <taxon>Bacteria</taxon>
        <taxon>Bacillati</taxon>
        <taxon>Actinomycetota</taxon>
        <taxon>Actinomycetes</taxon>
        <taxon>Frankiales</taxon>
        <taxon>Frankiaceae</taxon>
        <taxon>Parafrankia</taxon>
    </lineage>
</organism>
<keyword evidence="3" id="KW-1185">Reference proteome</keyword>